<keyword evidence="1" id="KW-0812">Transmembrane</keyword>
<keyword evidence="1" id="KW-0472">Membrane</keyword>
<dbReference type="Pfam" id="PF11286">
    <property type="entry name" value="DUF3087"/>
    <property type="match status" value="1"/>
</dbReference>
<dbReference type="InterPro" id="IPR021438">
    <property type="entry name" value="DUF3087"/>
</dbReference>
<feature type="transmembrane region" description="Helical" evidence="1">
    <location>
        <begin position="21"/>
        <end position="44"/>
    </location>
</feature>
<dbReference type="EMBL" id="RFFL01000011">
    <property type="protein sequence ID" value="RMH99958.1"/>
    <property type="molecule type" value="Genomic_DNA"/>
</dbReference>
<dbReference type="GeneID" id="84610198"/>
<evidence type="ECO:0000313" key="3">
    <source>
        <dbReference type="Proteomes" id="UP000269134"/>
    </source>
</evidence>
<evidence type="ECO:0000313" key="2">
    <source>
        <dbReference type="EMBL" id="RMH99958.1"/>
    </source>
</evidence>
<gene>
    <name evidence="2" type="ORF">EA795_14230</name>
</gene>
<feature type="transmembrane region" description="Helical" evidence="1">
    <location>
        <begin position="56"/>
        <end position="74"/>
    </location>
</feature>
<protein>
    <submittedName>
        <fullName evidence="2">DUF3087 domain-containing protein</fullName>
    </submittedName>
</protein>
<dbReference type="RefSeq" id="WP_122078006.1">
    <property type="nucleotide sequence ID" value="NZ_DAMBEK010000001.1"/>
</dbReference>
<sequence length="179" mass="19935">MPAFEIKPLNPETYRKQTRRSTLIVAVTFVVLAMGLSTAAVAMFGEPGGDNLRLNIAGVAIGLGVTVLLVRLVYWQQPWMASAAYGWRLKRALMSVTNVMHHVKAGVAIEDPTAMKLLRFYHQGLEQMHQLDANSGSLLEMRAEIEQHRSAMEAARLDVDQPRLEPGWIETVKKIDAVK</sequence>
<keyword evidence="3" id="KW-1185">Reference proteome</keyword>
<evidence type="ECO:0000256" key="1">
    <source>
        <dbReference type="SAM" id="Phobius"/>
    </source>
</evidence>
<accession>A0ABX9V2K2</accession>
<proteinExistence type="predicted"/>
<comment type="caution">
    <text evidence="2">The sequence shown here is derived from an EMBL/GenBank/DDBJ whole genome shotgun (WGS) entry which is preliminary data.</text>
</comment>
<reference evidence="2 3" key="1">
    <citation type="submission" date="2018-10" db="EMBL/GenBank/DDBJ databases">
        <title>Pseudomonas sp. GL14 genome.</title>
        <authorList>
            <person name="Peng J."/>
            <person name="Liu Z.-P."/>
        </authorList>
    </citation>
    <scope>NUCLEOTIDE SEQUENCE [LARGE SCALE GENOMIC DNA]</scope>
    <source>
        <strain evidence="2 3">GL14</strain>
    </source>
</reference>
<name>A0ABX9V2K2_9GAMM</name>
<organism evidence="2 3">
    <name type="scientific">Stutzerimonas nitrititolerans</name>
    <dbReference type="NCBI Taxonomy" id="2482751"/>
    <lineage>
        <taxon>Bacteria</taxon>
        <taxon>Pseudomonadati</taxon>
        <taxon>Pseudomonadota</taxon>
        <taxon>Gammaproteobacteria</taxon>
        <taxon>Pseudomonadales</taxon>
        <taxon>Pseudomonadaceae</taxon>
        <taxon>Stutzerimonas</taxon>
    </lineage>
</organism>
<dbReference type="Proteomes" id="UP000269134">
    <property type="component" value="Unassembled WGS sequence"/>
</dbReference>
<keyword evidence="1" id="KW-1133">Transmembrane helix</keyword>